<name>A0A0C1XYG9_9BURK</name>
<dbReference type="Proteomes" id="UP000031572">
    <property type="component" value="Unassembled WGS sequence"/>
</dbReference>
<dbReference type="EMBL" id="JWJG01000028">
    <property type="protein sequence ID" value="KIF79823.1"/>
    <property type="molecule type" value="Genomic_DNA"/>
</dbReference>
<feature type="chain" id="PRO_5002156019" description="NarX-like N-terminal domain-containing protein" evidence="5">
    <location>
        <begin position="22"/>
        <end position="277"/>
    </location>
</feature>
<evidence type="ECO:0000256" key="1">
    <source>
        <dbReference type="ARBA" id="ARBA00004141"/>
    </source>
</evidence>
<keyword evidence="4" id="KW-0472">Membrane</keyword>
<keyword evidence="8" id="KW-1185">Reference proteome</keyword>
<organism evidence="7 8">
    <name type="scientific">Noviherbaspirillum autotrophicum</name>
    <dbReference type="NCBI Taxonomy" id="709839"/>
    <lineage>
        <taxon>Bacteria</taxon>
        <taxon>Pseudomonadati</taxon>
        <taxon>Pseudomonadota</taxon>
        <taxon>Betaproteobacteria</taxon>
        <taxon>Burkholderiales</taxon>
        <taxon>Oxalobacteraceae</taxon>
        <taxon>Noviherbaspirillum</taxon>
    </lineage>
</organism>
<evidence type="ECO:0000313" key="8">
    <source>
        <dbReference type="Proteomes" id="UP000031572"/>
    </source>
</evidence>
<gene>
    <name evidence="7" type="ORF">TSA66_01615</name>
</gene>
<dbReference type="AlphaFoldDB" id="A0A0C1XYG9"/>
<evidence type="ECO:0000256" key="3">
    <source>
        <dbReference type="ARBA" id="ARBA00022989"/>
    </source>
</evidence>
<dbReference type="Pfam" id="PF13675">
    <property type="entry name" value="PilJ"/>
    <property type="match status" value="2"/>
</dbReference>
<comment type="caution">
    <text evidence="7">The sequence shown here is derived from an EMBL/GenBank/DDBJ whole genome shotgun (WGS) entry which is preliminary data.</text>
</comment>
<dbReference type="InterPro" id="IPR029095">
    <property type="entry name" value="NarX-like_N"/>
</dbReference>
<reference evidence="7 8" key="1">
    <citation type="submission" date="2014-12" db="EMBL/GenBank/DDBJ databases">
        <title>Denitrispirillum autotrophicum gen. nov., sp. nov., Denitrifying, Facultatively Autotrophic Bacteria Isolated from Rice Paddy Soil.</title>
        <authorList>
            <person name="Ishii S."/>
            <person name="Ashida N."/>
            <person name="Ohno H."/>
            <person name="Otsuka S."/>
            <person name="Yokota A."/>
            <person name="Senoo K."/>
        </authorList>
    </citation>
    <scope>NUCLEOTIDE SEQUENCE [LARGE SCALE GENOMIC DNA]</scope>
    <source>
        <strain evidence="7 8">TSA66</strain>
    </source>
</reference>
<keyword evidence="5" id="KW-0732">Signal</keyword>
<feature type="signal peptide" evidence="5">
    <location>
        <begin position="1"/>
        <end position="21"/>
    </location>
</feature>
<sequence>MWAISISCLGGGLIATATAVAAPAVESAHAEPSRGELVNESGRLRMLAERMGKAYAQIALNVMPDKAREQMAQSQKRFEDNLRFVARGANTPELKSQLQAVTTAYRSYALALTVPPTRDSVALAHRQTEQVVADADRLTAAFDAHAQGGTAKIVNISGRERMLSQRLARLYFAAALSGNNKSDIEKYRIEFKNALVTLEGAPLSSPEIKRELELAKTQWLFFDQAMQGIGDTASNIRNVATTSERLLETMDNITAMYSNSLKYLVGALPAWIASGIA</sequence>
<accession>A0A0C1XYG9</accession>
<evidence type="ECO:0000313" key="7">
    <source>
        <dbReference type="EMBL" id="KIF79823.1"/>
    </source>
</evidence>
<evidence type="ECO:0000256" key="2">
    <source>
        <dbReference type="ARBA" id="ARBA00022692"/>
    </source>
</evidence>
<evidence type="ECO:0000259" key="6">
    <source>
        <dbReference type="Pfam" id="PF13675"/>
    </source>
</evidence>
<evidence type="ECO:0000256" key="5">
    <source>
        <dbReference type="SAM" id="SignalP"/>
    </source>
</evidence>
<feature type="domain" description="NarX-like N-terminal" evidence="6">
    <location>
        <begin position="147"/>
        <end position="230"/>
    </location>
</feature>
<comment type="subcellular location">
    <subcellularLocation>
        <location evidence="1">Membrane</location>
        <topology evidence="1">Multi-pass membrane protein</topology>
    </subcellularLocation>
</comment>
<proteinExistence type="predicted"/>
<feature type="domain" description="NarX-like N-terminal" evidence="6">
    <location>
        <begin position="35"/>
        <end position="106"/>
    </location>
</feature>
<evidence type="ECO:0000256" key="4">
    <source>
        <dbReference type="ARBA" id="ARBA00023136"/>
    </source>
</evidence>
<dbReference type="STRING" id="709839.TSA66_01615"/>
<dbReference type="GO" id="GO:0016020">
    <property type="term" value="C:membrane"/>
    <property type="evidence" value="ECO:0007669"/>
    <property type="project" value="UniProtKB-SubCell"/>
</dbReference>
<protein>
    <recommendedName>
        <fullName evidence="6">NarX-like N-terminal domain-containing protein</fullName>
    </recommendedName>
</protein>
<keyword evidence="3" id="KW-1133">Transmembrane helix</keyword>
<keyword evidence="2" id="KW-0812">Transmembrane</keyword>